<reference evidence="2" key="1">
    <citation type="submission" date="2010-03" db="EMBL/GenBank/DDBJ databases">
        <title>The genome sequence of Ruminococcus sp. 18P13.</title>
        <authorList>
            <consortium name="metaHIT consortium -- http://www.metahit.eu/"/>
            <person name="Pajon A."/>
            <person name="Turner K."/>
            <person name="Parkhill J."/>
            <person name="Bernalier A."/>
        </authorList>
    </citation>
    <scope>NUCLEOTIDE SEQUENCE [LARGE SCALE GENOMIC DNA]</scope>
    <source>
        <strain evidence="2">Type strain: 18P13</strain>
    </source>
</reference>
<gene>
    <name evidence="2" type="ordered locus">RUM_11760</name>
</gene>
<dbReference type="Proteomes" id="UP000007054">
    <property type="component" value="Chromosome"/>
</dbReference>
<dbReference type="Pfam" id="PF14238">
    <property type="entry name" value="DUF4340"/>
    <property type="match status" value="1"/>
</dbReference>
<dbReference type="AlphaFoldDB" id="D4LCH5"/>
<name>D4LCH5_RUMC1</name>
<dbReference type="InterPro" id="IPR025641">
    <property type="entry name" value="DUF4340"/>
</dbReference>
<dbReference type="KEGG" id="rch:RUM_11760"/>
<dbReference type="STRING" id="213810.RUM_11760"/>
<dbReference type="PATRIC" id="fig|213810.4.peg.1071"/>
<evidence type="ECO:0000313" key="3">
    <source>
        <dbReference type="Proteomes" id="UP000007054"/>
    </source>
</evidence>
<reference evidence="2" key="2">
    <citation type="submission" date="2010-03" db="EMBL/GenBank/DDBJ databases">
        <authorList>
            <person name="Pajon A."/>
        </authorList>
    </citation>
    <scope>NUCLEOTIDE SEQUENCE</scope>
    <source>
        <strain evidence="2">Type strain: 18P13</strain>
    </source>
</reference>
<dbReference type="OrthoDB" id="9768524at2"/>
<feature type="domain" description="DUF4340" evidence="1">
    <location>
        <begin position="73"/>
        <end position="240"/>
    </location>
</feature>
<evidence type="ECO:0000259" key="1">
    <source>
        <dbReference type="Pfam" id="PF14238"/>
    </source>
</evidence>
<organism evidence="2 3">
    <name type="scientific">Ruminococcus champanellensis (strain DSM 18848 / JCM 17042 / KCTC 15320 / 18P13)</name>
    <dbReference type="NCBI Taxonomy" id="213810"/>
    <lineage>
        <taxon>Bacteria</taxon>
        <taxon>Bacillati</taxon>
        <taxon>Bacillota</taxon>
        <taxon>Clostridia</taxon>
        <taxon>Eubacteriales</taxon>
        <taxon>Oscillospiraceae</taxon>
        <taxon>Ruminococcus</taxon>
    </lineage>
</organism>
<accession>D4LCH5</accession>
<dbReference type="HOGENOM" id="CLU_043250_0_0_9"/>
<dbReference type="BioCyc" id="RCHA213810:RUM_RS05645-MONOMER"/>
<dbReference type="GeneID" id="83155918"/>
<keyword evidence="3" id="KW-1185">Reference proteome</keyword>
<dbReference type="RefSeq" id="WP_015558227.1">
    <property type="nucleotide sequence ID" value="NC_021039.1"/>
</dbReference>
<evidence type="ECO:0000313" key="2">
    <source>
        <dbReference type="EMBL" id="CBL17320.1"/>
    </source>
</evidence>
<protein>
    <recommendedName>
        <fullName evidence="1">DUF4340 domain-containing protein</fullName>
    </recommendedName>
</protein>
<dbReference type="EMBL" id="FP929052">
    <property type="protein sequence ID" value="CBL17320.1"/>
    <property type="molecule type" value="Genomic_DNA"/>
</dbReference>
<sequence length="458" mass="50733">MKQGKIIALLAGAVVLLTGGYLALRLKNAEKTKQKQEQEAPVSLISFDGDATASLTVKNEEGTFRFLFQNQTWVLDGDEFTANPYTVSAICSYMCNLNSVKTIAKDVTDLSPYGLSDPVKLTAVTDSGDSYQLLVGNPTPTNESYYAMLPGTTTVYTIDYTSGSVFRANKNTLKNRYLLDAYSTEITEFSLERDGKLIYSMTHDAAMQWIINQPIQWQGYTSNINEILDTFVRATATAFVDNNPSDLSQYGLDQPSYRIHAKTDAKETTILLGKMVSNAENEVSIYGMFQESGQVFYMTKAALNFLDDDLLSVAYPYVYNPDASTVKQLVVDCNDVQATLELDTLNKKYSCNGVDISDMGDEVTQAFQNFYQAVATMGLSQVDPDAKPEGEAAISFTYTLQSGEVNRVELIPASDTTYWIMKNGTYTNFMTRKKILNVTGGIISSYETLQKKIQEASK</sequence>
<proteinExistence type="predicted"/>